<feature type="region of interest" description="Disordered" evidence="1">
    <location>
        <begin position="44"/>
        <end position="103"/>
    </location>
</feature>
<reference evidence="2" key="1">
    <citation type="submission" date="2023-04" db="EMBL/GenBank/DDBJ databases">
        <authorList>
            <person name="Vijverberg K."/>
            <person name="Xiong W."/>
            <person name="Schranz E."/>
        </authorList>
    </citation>
    <scope>NUCLEOTIDE SEQUENCE</scope>
</reference>
<evidence type="ECO:0000256" key="1">
    <source>
        <dbReference type="SAM" id="MobiDB-lite"/>
    </source>
</evidence>
<evidence type="ECO:0000313" key="2">
    <source>
        <dbReference type="EMBL" id="CAI9267002.1"/>
    </source>
</evidence>
<organism evidence="2 3">
    <name type="scientific">Lactuca saligna</name>
    <name type="common">Willowleaf lettuce</name>
    <dbReference type="NCBI Taxonomy" id="75948"/>
    <lineage>
        <taxon>Eukaryota</taxon>
        <taxon>Viridiplantae</taxon>
        <taxon>Streptophyta</taxon>
        <taxon>Embryophyta</taxon>
        <taxon>Tracheophyta</taxon>
        <taxon>Spermatophyta</taxon>
        <taxon>Magnoliopsida</taxon>
        <taxon>eudicotyledons</taxon>
        <taxon>Gunneridae</taxon>
        <taxon>Pentapetalae</taxon>
        <taxon>asterids</taxon>
        <taxon>campanulids</taxon>
        <taxon>Asterales</taxon>
        <taxon>Asteraceae</taxon>
        <taxon>Cichorioideae</taxon>
        <taxon>Cichorieae</taxon>
        <taxon>Lactucinae</taxon>
        <taxon>Lactuca</taxon>
    </lineage>
</organism>
<dbReference type="EMBL" id="OX465077">
    <property type="protein sequence ID" value="CAI9267002.1"/>
    <property type="molecule type" value="Genomic_DNA"/>
</dbReference>
<feature type="compositionally biased region" description="Pro residues" evidence="1">
    <location>
        <begin position="123"/>
        <end position="136"/>
    </location>
</feature>
<name>A0AA35YAK2_LACSI</name>
<feature type="compositionally biased region" description="Acidic residues" evidence="1">
    <location>
        <begin position="65"/>
        <end position="78"/>
    </location>
</feature>
<keyword evidence="3" id="KW-1185">Reference proteome</keyword>
<gene>
    <name evidence="2" type="ORF">LSALG_LOCUS7519</name>
</gene>
<accession>A0AA35YAK2</accession>
<protein>
    <submittedName>
        <fullName evidence="2">Uncharacterized protein</fullName>
    </submittedName>
</protein>
<dbReference type="AlphaFoldDB" id="A0AA35YAK2"/>
<sequence length="153" mass="16902">MSIFVMSDPHNLKFIGSILEEMLENVPRDNANVKVLKKAKKPTKKLRSPSPVLQEESESRTIIGVEEDDTIIHEEEDTATTLEPTPTEPIPNVSSPPSSIVPTFDSFGKIRKEPFLNLSIAPQSPPIIPPNSPMPSSPTTSTILSYSLLLYHQ</sequence>
<proteinExistence type="predicted"/>
<feature type="region of interest" description="Disordered" evidence="1">
    <location>
        <begin position="120"/>
        <end position="140"/>
    </location>
</feature>
<evidence type="ECO:0000313" key="3">
    <source>
        <dbReference type="Proteomes" id="UP001177003"/>
    </source>
</evidence>
<dbReference type="Proteomes" id="UP001177003">
    <property type="component" value="Chromosome 1"/>
</dbReference>
<feature type="compositionally biased region" description="Low complexity" evidence="1">
    <location>
        <begin position="79"/>
        <end position="102"/>
    </location>
</feature>